<organism evidence="2 3">
    <name type="scientific">Amborella trichopoda</name>
    <dbReference type="NCBI Taxonomy" id="13333"/>
    <lineage>
        <taxon>Eukaryota</taxon>
        <taxon>Viridiplantae</taxon>
        <taxon>Streptophyta</taxon>
        <taxon>Embryophyta</taxon>
        <taxon>Tracheophyta</taxon>
        <taxon>Spermatophyta</taxon>
        <taxon>Magnoliopsida</taxon>
        <taxon>Amborellales</taxon>
        <taxon>Amborellaceae</taxon>
        <taxon>Amborella</taxon>
    </lineage>
</organism>
<accession>W1NYU6</accession>
<gene>
    <name evidence="2" type="ORF">AMTR_s00102p00099170</name>
</gene>
<dbReference type="HOGENOM" id="CLU_2112181_0_0_1"/>
<feature type="region of interest" description="Disordered" evidence="1">
    <location>
        <begin position="1"/>
        <end position="46"/>
    </location>
</feature>
<dbReference type="Gramene" id="ERN00549">
    <property type="protein sequence ID" value="ERN00549"/>
    <property type="gene ID" value="AMTR_s00102p00099170"/>
</dbReference>
<reference evidence="3" key="1">
    <citation type="journal article" date="2013" name="Science">
        <title>The Amborella genome and the evolution of flowering plants.</title>
        <authorList>
            <consortium name="Amborella Genome Project"/>
        </authorList>
    </citation>
    <scope>NUCLEOTIDE SEQUENCE [LARGE SCALE GENOMIC DNA]</scope>
</reference>
<evidence type="ECO:0000313" key="2">
    <source>
        <dbReference type="EMBL" id="ERN00549.1"/>
    </source>
</evidence>
<keyword evidence="3" id="KW-1185">Reference proteome</keyword>
<evidence type="ECO:0000313" key="3">
    <source>
        <dbReference type="Proteomes" id="UP000017836"/>
    </source>
</evidence>
<evidence type="ECO:0000256" key="1">
    <source>
        <dbReference type="SAM" id="MobiDB-lite"/>
    </source>
</evidence>
<feature type="compositionally biased region" description="Basic and acidic residues" evidence="1">
    <location>
        <begin position="36"/>
        <end position="46"/>
    </location>
</feature>
<name>W1NYU6_AMBTC</name>
<dbReference type="AlphaFoldDB" id="W1NYU6"/>
<protein>
    <submittedName>
        <fullName evidence="2">Uncharacterized protein</fullName>
    </submittedName>
</protein>
<feature type="compositionally biased region" description="Polar residues" evidence="1">
    <location>
        <begin position="7"/>
        <end position="16"/>
    </location>
</feature>
<sequence>MSHESVRNTIPSSRTMLTDKETEVEDLVLSDQGEPSPDKSGCEKRGEECKDYPAIFLSRRDCPTCFYSSLSFKHLKIKSCQYVMVLFQNQQKHAIMVIQRTATNIRETREEQYLE</sequence>
<proteinExistence type="predicted"/>
<dbReference type="Proteomes" id="UP000017836">
    <property type="component" value="Unassembled WGS sequence"/>
</dbReference>
<dbReference type="EMBL" id="KI394858">
    <property type="protein sequence ID" value="ERN00549.1"/>
    <property type="molecule type" value="Genomic_DNA"/>
</dbReference>